<evidence type="ECO:0000313" key="3">
    <source>
        <dbReference type="Proteomes" id="UP000070168"/>
    </source>
</evidence>
<protein>
    <recommendedName>
        <fullName evidence="1">F-box domain-containing protein</fullName>
    </recommendedName>
</protein>
<dbReference type="OrthoDB" id="2520703at2759"/>
<reference evidence="2 3" key="1">
    <citation type="journal article" date="2016" name="BMC Genomics">
        <title>Genome sequencing and secondary metabolism of the postharvest pathogen Penicillium griseofulvum.</title>
        <authorList>
            <person name="Banani H."/>
            <person name="Marcet-Houben M."/>
            <person name="Ballester A.R."/>
            <person name="Abbruscato P."/>
            <person name="Gonzalez-Candelas L."/>
            <person name="Gabaldon T."/>
            <person name="Spadaro D."/>
        </authorList>
    </citation>
    <scope>NUCLEOTIDE SEQUENCE [LARGE SCALE GENOMIC DNA]</scope>
    <source>
        <strain evidence="2 3">PG3</strain>
    </source>
</reference>
<dbReference type="EMBL" id="LHQR01000069">
    <property type="protein sequence ID" value="KXG46486.1"/>
    <property type="molecule type" value="Genomic_DNA"/>
</dbReference>
<gene>
    <name evidence="2" type="ORF">PGRI_053420</name>
</gene>
<feature type="domain" description="F-box" evidence="1">
    <location>
        <begin position="1"/>
        <end position="45"/>
    </location>
</feature>
<dbReference type="AlphaFoldDB" id="A0A135LC02"/>
<accession>A0A135LC02</accession>
<dbReference type="InterPro" id="IPR001810">
    <property type="entry name" value="F-box_dom"/>
</dbReference>
<sequence>MLLDLPEETLRLIAEQLGPQEDRCSLVRSCRRLYTVLLPTLYSRVVLCDVSTHTVGQVSRFFTSIARKPELARAVRALRLEAWDTEADTEHIDCQFEYDPQLIRKVVTGTCWSSQPYTQLRRGNTDAWLALIIPQLKGLRQISICYPYGSQYVEKMFVKAAREDTKSFRRLKDAFAEWSDSENSIRASCMEPFFRFPSMRRIGGSSMLDSGRKAGAPRIKPYSGVTDIDLDMTNTECGFGVWLESCKALKTFRLNIGGLMISDGPDIVSAPLRESIALHKSTLEGFWICGESYQDPDEDDGWMGSFADFNTLKYLHISVAMLAKLNENFEPTQEFTTLLPPSLETLFLCHCHNELLDWTVDQLERLVTSNCLPRLTSLGLEGWGPSEVEKSSLETMRKLGELEKRCADIGLYFATSIGSHRAVPSHFVSLWPCDDS</sequence>
<evidence type="ECO:0000313" key="2">
    <source>
        <dbReference type="EMBL" id="KXG46486.1"/>
    </source>
</evidence>
<keyword evidence="3" id="KW-1185">Reference proteome</keyword>
<organism evidence="2 3">
    <name type="scientific">Penicillium patulum</name>
    <name type="common">Penicillium griseofulvum</name>
    <dbReference type="NCBI Taxonomy" id="5078"/>
    <lineage>
        <taxon>Eukaryota</taxon>
        <taxon>Fungi</taxon>
        <taxon>Dikarya</taxon>
        <taxon>Ascomycota</taxon>
        <taxon>Pezizomycotina</taxon>
        <taxon>Eurotiomycetes</taxon>
        <taxon>Eurotiomycetidae</taxon>
        <taxon>Eurotiales</taxon>
        <taxon>Aspergillaceae</taxon>
        <taxon>Penicillium</taxon>
    </lineage>
</organism>
<dbReference type="InterPro" id="IPR056867">
    <property type="entry name" value="LRR_15"/>
</dbReference>
<dbReference type="Proteomes" id="UP000070168">
    <property type="component" value="Unassembled WGS sequence"/>
</dbReference>
<dbReference type="Pfam" id="PF24969">
    <property type="entry name" value="LRR_15"/>
    <property type="match status" value="1"/>
</dbReference>
<comment type="caution">
    <text evidence="2">The sequence shown here is derived from an EMBL/GenBank/DDBJ whole genome shotgun (WGS) entry which is preliminary data.</text>
</comment>
<dbReference type="Gene3D" id="3.80.10.10">
    <property type="entry name" value="Ribonuclease Inhibitor"/>
    <property type="match status" value="1"/>
</dbReference>
<dbReference type="GeneID" id="63708355"/>
<dbReference type="InterPro" id="IPR032675">
    <property type="entry name" value="LRR_dom_sf"/>
</dbReference>
<dbReference type="PROSITE" id="PS50181">
    <property type="entry name" value="FBOX"/>
    <property type="match status" value="1"/>
</dbReference>
<name>A0A135LC02_PENPA</name>
<dbReference type="STRING" id="5078.A0A135LC02"/>
<proteinExistence type="predicted"/>
<evidence type="ECO:0000259" key="1">
    <source>
        <dbReference type="PROSITE" id="PS50181"/>
    </source>
</evidence>
<dbReference type="OMA" id="EMTNTEC"/>
<dbReference type="RefSeq" id="XP_040645022.1">
    <property type="nucleotide sequence ID" value="XM_040793055.1"/>
</dbReference>